<evidence type="ECO:0000256" key="4">
    <source>
        <dbReference type="ARBA" id="ARBA00022801"/>
    </source>
</evidence>
<dbReference type="InterPro" id="IPR002509">
    <property type="entry name" value="NODB_dom"/>
</dbReference>
<evidence type="ECO:0000256" key="2">
    <source>
        <dbReference type="ARBA" id="ARBA00022723"/>
    </source>
</evidence>
<reference evidence="8 9" key="2">
    <citation type="submission" date="2016-08" db="EMBL/GenBank/DDBJ databases">
        <title>Pervasive Adenine N6-methylation of Active Genes in Fungi.</title>
        <authorList>
            <consortium name="DOE Joint Genome Institute"/>
            <person name="Mondo S.J."/>
            <person name="Dannebaum R.O."/>
            <person name="Kuo R.C."/>
            <person name="Labutti K."/>
            <person name="Haridas S."/>
            <person name="Kuo A."/>
            <person name="Salamov A."/>
            <person name="Ahrendt S.R."/>
            <person name="Lipzen A."/>
            <person name="Sullivan W."/>
            <person name="Andreopoulos W.B."/>
            <person name="Clum A."/>
            <person name="Lindquist E."/>
            <person name="Daum C."/>
            <person name="Ramamoorthy G.K."/>
            <person name="Gryganskyi A."/>
            <person name="Culley D."/>
            <person name="Magnuson J.K."/>
            <person name="James T.Y."/>
            <person name="O'Malley M.A."/>
            <person name="Stajich J.E."/>
            <person name="Spatafora J.W."/>
            <person name="Visel A."/>
            <person name="Grigoriev I.V."/>
        </authorList>
    </citation>
    <scope>NUCLEOTIDE SEQUENCE [LARGE SCALE GENOMIC DNA]</scope>
    <source>
        <strain evidence="8 9">S4</strain>
    </source>
</reference>
<dbReference type="Gene3D" id="3.20.20.370">
    <property type="entry name" value="Glycoside hydrolase/deacetylase"/>
    <property type="match status" value="1"/>
</dbReference>
<feature type="domain" description="NodB homology" evidence="7">
    <location>
        <begin position="66"/>
        <end position="281"/>
    </location>
</feature>
<protein>
    <submittedName>
        <fullName evidence="8">Glycoside hydrolase/deacetylase</fullName>
    </submittedName>
</protein>
<comment type="cofactor">
    <cofactor evidence="1">
        <name>Co(2+)</name>
        <dbReference type="ChEBI" id="CHEBI:48828"/>
    </cofactor>
</comment>
<feature type="signal peptide" evidence="6">
    <location>
        <begin position="1"/>
        <end position="18"/>
    </location>
</feature>
<dbReference type="PANTHER" id="PTHR46471">
    <property type="entry name" value="CHITIN DEACETYLASE"/>
    <property type="match status" value="1"/>
</dbReference>
<evidence type="ECO:0000256" key="1">
    <source>
        <dbReference type="ARBA" id="ARBA00001941"/>
    </source>
</evidence>
<evidence type="ECO:0000256" key="3">
    <source>
        <dbReference type="ARBA" id="ARBA00022729"/>
    </source>
</evidence>
<keyword evidence="2" id="KW-0479">Metal-binding</keyword>
<keyword evidence="5" id="KW-0119">Carbohydrate metabolism</keyword>
<dbReference type="PROSITE" id="PS51677">
    <property type="entry name" value="NODB"/>
    <property type="match status" value="1"/>
</dbReference>
<dbReference type="OrthoDB" id="5547340at2759"/>
<dbReference type="InterPro" id="IPR011330">
    <property type="entry name" value="Glyco_hydro/deAcase_b/a-brl"/>
</dbReference>
<name>A0A1Y1X4G7_9FUNG</name>
<reference evidence="8 9" key="1">
    <citation type="submission" date="2016-08" db="EMBL/GenBank/DDBJ databases">
        <title>A Parts List for Fungal Cellulosomes Revealed by Comparative Genomics.</title>
        <authorList>
            <consortium name="DOE Joint Genome Institute"/>
            <person name="Haitjema C.H."/>
            <person name="Gilmore S.P."/>
            <person name="Henske J.K."/>
            <person name="Solomon K.V."/>
            <person name="De Groot R."/>
            <person name="Kuo A."/>
            <person name="Mondo S.J."/>
            <person name="Salamov A.A."/>
            <person name="Labutti K."/>
            <person name="Zhao Z."/>
            <person name="Chiniquy J."/>
            <person name="Barry K."/>
            <person name="Brewer H.M."/>
            <person name="Purvine S.O."/>
            <person name="Wright A.T."/>
            <person name="Boxma B."/>
            <person name="Van Alen T."/>
            <person name="Hackstein J.H."/>
            <person name="Baker S.E."/>
            <person name="Grigoriev I.V."/>
            <person name="O'Malley M.A."/>
        </authorList>
    </citation>
    <scope>NUCLEOTIDE SEQUENCE [LARGE SCALE GENOMIC DNA]</scope>
    <source>
        <strain evidence="8 9">S4</strain>
    </source>
</reference>
<proteinExistence type="predicted"/>
<dbReference type="GO" id="GO:0005975">
    <property type="term" value="P:carbohydrate metabolic process"/>
    <property type="evidence" value="ECO:0007669"/>
    <property type="project" value="InterPro"/>
</dbReference>
<organism evidence="8 9">
    <name type="scientific">Anaeromyces robustus</name>
    <dbReference type="NCBI Taxonomy" id="1754192"/>
    <lineage>
        <taxon>Eukaryota</taxon>
        <taxon>Fungi</taxon>
        <taxon>Fungi incertae sedis</taxon>
        <taxon>Chytridiomycota</taxon>
        <taxon>Chytridiomycota incertae sedis</taxon>
        <taxon>Neocallimastigomycetes</taxon>
        <taxon>Neocallimastigales</taxon>
        <taxon>Neocallimastigaceae</taxon>
        <taxon>Anaeromyces</taxon>
    </lineage>
</organism>
<dbReference type="AlphaFoldDB" id="A0A1Y1X4G7"/>
<keyword evidence="3 6" id="KW-0732">Signal</keyword>
<evidence type="ECO:0000259" key="7">
    <source>
        <dbReference type="PROSITE" id="PS51677"/>
    </source>
</evidence>
<evidence type="ECO:0000256" key="5">
    <source>
        <dbReference type="ARBA" id="ARBA00023277"/>
    </source>
</evidence>
<evidence type="ECO:0000313" key="9">
    <source>
        <dbReference type="Proteomes" id="UP000193944"/>
    </source>
</evidence>
<comment type="caution">
    <text evidence="8">The sequence shown here is derived from an EMBL/GenBank/DDBJ whole genome shotgun (WGS) entry which is preliminary data.</text>
</comment>
<dbReference type="Pfam" id="PF01522">
    <property type="entry name" value="Polysacc_deac_1"/>
    <property type="match status" value="1"/>
</dbReference>
<dbReference type="GO" id="GO:0016810">
    <property type="term" value="F:hydrolase activity, acting on carbon-nitrogen (but not peptide) bonds"/>
    <property type="evidence" value="ECO:0007669"/>
    <property type="project" value="InterPro"/>
</dbReference>
<dbReference type="EMBL" id="MCFG01000152">
    <property type="protein sequence ID" value="ORX80214.1"/>
    <property type="molecule type" value="Genomic_DNA"/>
</dbReference>
<accession>A0A1Y1X4G7</accession>
<evidence type="ECO:0000313" key="8">
    <source>
        <dbReference type="EMBL" id="ORX80214.1"/>
    </source>
</evidence>
<dbReference type="SUPFAM" id="SSF88713">
    <property type="entry name" value="Glycoside hydrolase/deacetylase"/>
    <property type="match status" value="1"/>
</dbReference>
<dbReference type="Proteomes" id="UP000193944">
    <property type="component" value="Unassembled WGS sequence"/>
</dbReference>
<dbReference type="PANTHER" id="PTHR46471:SF2">
    <property type="entry name" value="CHITIN DEACETYLASE-RELATED"/>
    <property type="match status" value="1"/>
</dbReference>
<dbReference type="GO" id="GO:0046872">
    <property type="term" value="F:metal ion binding"/>
    <property type="evidence" value="ECO:0007669"/>
    <property type="project" value="UniProtKB-KW"/>
</dbReference>
<evidence type="ECO:0000256" key="6">
    <source>
        <dbReference type="SAM" id="SignalP"/>
    </source>
</evidence>
<dbReference type="STRING" id="1754192.A0A1Y1X4G7"/>
<gene>
    <name evidence="8" type="ORF">BCR32DRAFT_293967</name>
</gene>
<sequence length="338" mass="37139">MKFFNAAIISILAVSALAQDTVQSQQANTQQAATQQANTQATTQQAAAPQSNQPQAEIIYHCTVPNTIAFTIDDGPTEKTPELLAALKDAGIVATFYVNGANAMKDPSGEPLPQVKPFIKDIYDAGHEIGSHTYNHACLTEQCHLNNPTAVVMDSKEVFTDQIVKNEDLIFDAIGVYPATYRAPFGDGQNPGVVNNTLLEWLYDLGYPYAIHWDIETKDMENSFSGGDDFAFAEAKTHYEGELSNNDKLITLQHAIPVTIEKIIPYVKNVWMPAHPNMKFVKVSECLGLPSDAVYKKTKGPVIKPNDPDNKLTTSDATMIKAYVAIVISTLFTIFYLF</sequence>
<keyword evidence="4 8" id="KW-0378">Hydrolase</keyword>
<feature type="chain" id="PRO_5012033562" evidence="6">
    <location>
        <begin position="19"/>
        <end position="338"/>
    </location>
</feature>
<keyword evidence="9" id="KW-1185">Reference proteome</keyword>